<evidence type="ECO:0000256" key="1">
    <source>
        <dbReference type="SAM" id="SignalP"/>
    </source>
</evidence>
<dbReference type="Gene3D" id="2.40.128.220">
    <property type="match status" value="1"/>
</dbReference>
<name>A0A1H4F5V1_9SPHI</name>
<keyword evidence="2" id="KW-0378">Hydrolase</keyword>
<evidence type="ECO:0000313" key="3">
    <source>
        <dbReference type="Proteomes" id="UP000198850"/>
    </source>
</evidence>
<dbReference type="AlphaFoldDB" id="A0A1H4F5V1"/>
<sequence>MKKNIIINAVMMLLLIVLSSSCKKDQEIGGTAVQNLSGDWYVRVNNTGAYVILSTYNTSANVATEMWVRSTALKAGTTVIGIQGKVAVDVGNQAFTATNTANIAATKTTIPTFSVANGKVVTNGTTGPVSKTPTDSISFDLTINGVTYKVEGYHRTGFMLDEQP</sequence>
<proteinExistence type="predicted"/>
<dbReference type="Pfam" id="PF12888">
    <property type="entry name" value="Lipid_bd"/>
    <property type="match status" value="1"/>
</dbReference>
<dbReference type="RefSeq" id="WP_175470575.1">
    <property type="nucleotide sequence ID" value="NZ_FNRA01000007.1"/>
</dbReference>
<dbReference type="Proteomes" id="UP000198850">
    <property type="component" value="Unassembled WGS sequence"/>
</dbReference>
<keyword evidence="3" id="KW-1185">Reference proteome</keyword>
<dbReference type="PROSITE" id="PS51257">
    <property type="entry name" value="PROKAR_LIPOPROTEIN"/>
    <property type="match status" value="1"/>
</dbReference>
<feature type="signal peptide" evidence="1">
    <location>
        <begin position="1"/>
        <end position="24"/>
    </location>
</feature>
<reference evidence="2 3" key="1">
    <citation type="submission" date="2016-10" db="EMBL/GenBank/DDBJ databases">
        <authorList>
            <person name="de Groot N.N."/>
        </authorList>
    </citation>
    <scope>NUCLEOTIDE SEQUENCE [LARGE SCALE GENOMIC DNA]</scope>
    <source>
        <strain evidence="2 3">DSM 19033</strain>
    </source>
</reference>
<accession>A0A1H4F5V1</accession>
<dbReference type="EMBL" id="FNRA01000007">
    <property type="protein sequence ID" value="SEA92735.1"/>
    <property type="molecule type" value="Genomic_DNA"/>
</dbReference>
<dbReference type="STRING" id="425514.SAMN05443550_10730"/>
<gene>
    <name evidence="2" type="ORF">SAMN05443550_10730</name>
</gene>
<dbReference type="InterPro" id="IPR038668">
    <property type="entry name" value="Lipid-bd_sf"/>
</dbReference>
<keyword evidence="1" id="KW-0732">Signal</keyword>
<protein>
    <submittedName>
        <fullName evidence="2">Lipid-binding putative hydrolase</fullName>
    </submittedName>
</protein>
<evidence type="ECO:0000313" key="2">
    <source>
        <dbReference type="EMBL" id="SEA92735.1"/>
    </source>
</evidence>
<organism evidence="2 3">
    <name type="scientific">Pedobacter hartonius</name>
    <dbReference type="NCBI Taxonomy" id="425514"/>
    <lineage>
        <taxon>Bacteria</taxon>
        <taxon>Pseudomonadati</taxon>
        <taxon>Bacteroidota</taxon>
        <taxon>Sphingobacteriia</taxon>
        <taxon>Sphingobacteriales</taxon>
        <taxon>Sphingobacteriaceae</taxon>
        <taxon>Pedobacter</taxon>
    </lineage>
</organism>
<dbReference type="InterPro" id="IPR024404">
    <property type="entry name" value="Lipid-bd_put"/>
</dbReference>
<dbReference type="GO" id="GO:0016787">
    <property type="term" value="F:hydrolase activity"/>
    <property type="evidence" value="ECO:0007669"/>
    <property type="project" value="UniProtKB-KW"/>
</dbReference>
<feature type="chain" id="PRO_5011450848" evidence="1">
    <location>
        <begin position="25"/>
        <end position="164"/>
    </location>
</feature>